<sequence>MMDLNKRKLFILVDVLCVIIAALPFALMTMIYRPYQRGVYCDDESIRYPYKSDTISHGMMAAVTITCSIIIITTGEAYLVYSKRLYSNSNFNQYAAALYKVVGTFLFGACVSQSLTEMAKFTIGRPRPNFMAVCVPTECKGYMLDINCTGNKNNVTESRLSFYSGHSSFGMYSMLFLALYVQARMAFKWARLLRPTIQFFLVAFAIYVGYTRVSDYKHHWSDVLVGLLQGALIAVLNVRYVSDFFKERLPRQQHPEMSETDESEHKPSLQIVEQERNHHCSFSGTV</sequence>
<proteinExistence type="predicted"/>
<protein>
    <submittedName>
        <fullName evidence="1">Uncharacterized protein</fullName>
    </submittedName>
</protein>
<dbReference type="Proteomes" id="UP000830395">
    <property type="component" value="Chromosome 21"/>
</dbReference>
<gene>
    <name evidence="1" type="ORF">PDJAM_G00126520</name>
</gene>
<evidence type="ECO:0000313" key="2">
    <source>
        <dbReference type="Proteomes" id="UP000830395"/>
    </source>
</evidence>
<organism evidence="1 2">
    <name type="scientific">Pangasius djambal</name>
    <dbReference type="NCBI Taxonomy" id="1691987"/>
    <lineage>
        <taxon>Eukaryota</taxon>
        <taxon>Metazoa</taxon>
        <taxon>Chordata</taxon>
        <taxon>Craniata</taxon>
        <taxon>Vertebrata</taxon>
        <taxon>Euteleostomi</taxon>
        <taxon>Actinopterygii</taxon>
        <taxon>Neopterygii</taxon>
        <taxon>Teleostei</taxon>
        <taxon>Ostariophysi</taxon>
        <taxon>Siluriformes</taxon>
        <taxon>Pangasiidae</taxon>
        <taxon>Pangasius</taxon>
    </lineage>
</organism>
<accession>A0ACC5ZC00</accession>
<evidence type="ECO:0000313" key="1">
    <source>
        <dbReference type="EMBL" id="MCJ8745102.1"/>
    </source>
</evidence>
<name>A0ACC5ZC00_9TELE</name>
<reference evidence="1" key="1">
    <citation type="submission" date="2020-02" db="EMBL/GenBank/DDBJ databases">
        <title>Genome sequencing of the panga catfish, Pangasius djambal.</title>
        <authorList>
            <person name="Wen M."/>
            <person name="Zahm M."/>
            <person name="Roques C."/>
            <person name="Cabau C."/>
            <person name="Klopp C."/>
            <person name="Donnadieu C."/>
            <person name="Jouanno E."/>
            <person name="Avarre J.-C."/>
            <person name="Campet M."/>
            <person name="Ha T."/>
            <person name="Dugue R."/>
            <person name="Lampietro C."/>
            <person name="Louis A."/>
            <person name="Herpin A."/>
            <person name="Echchiki A."/>
            <person name="Berthelot C."/>
            <person name="Parey E."/>
            <person name="Roest-Crollius H."/>
            <person name="Braasch I."/>
            <person name="Postlethwait J.H."/>
            <person name="Bobe J."/>
            <person name="Montfort J."/>
            <person name="Bouchez O."/>
            <person name="Begum T."/>
            <person name="Schartl M."/>
            <person name="Gustiano R."/>
            <person name="Guiguen Y."/>
        </authorList>
    </citation>
    <scope>NUCLEOTIDE SEQUENCE</scope>
    <source>
        <strain evidence="1">Pdj_M5554</strain>
    </source>
</reference>
<keyword evidence="2" id="KW-1185">Reference proteome</keyword>
<dbReference type="EMBL" id="CM040995">
    <property type="protein sequence ID" value="MCJ8745102.1"/>
    <property type="molecule type" value="Genomic_DNA"/>
</dbReference>
<comment type="caution">
    <text evidence="1">The sequence shown here is derived from an EMBL/GenBank/DDBJ whole genome shotgun (WGS) entry which is preliminary data.</text>
</comment>